<dbReference type="PANTHER" id="PTHR37305">
    <property type="entry name" value="INTEGRAL MEMBRANE PROTEIN-RELATED"/>
    <property type="match status" value="1"/>
</dbReference>
<evidence type="ECO:0000313" key="2">
    <source>
        <dbReference type="EMBL" id="GAA2245643.1"/>
    </source>
</evidence>
<dbReference type="RefSeq" id="WP_259480551.1">
    <property type="nucleotide sequence ID" value="NZ_BAAAQY010000011.1"/>
</dbReference>
<feature type="transmembrane region" description="Helical" evidence="1">
    <location>
        <begin position="137"/>
        <end position="162"/>
    </location>
</feature>
<evidence type="ECO:0000313" key="3">
    <source>
        <dbReference type="Proteomes" id="UP001500929"/>
    </source>
</evidence>
<keyword evidence="3" id="KW-1185">Reference proteome</keyword>
<feature type="transmembrane region" description="Helical" evidence="1">
    <location>
        <begin position="263"/>
        <end position="282"/>
    </location>
</feature>
<dbReference type="EMBL" id="BAAAQY010000011">
    <property type="protein sequence ID" value="GAA2245643.1"/>
    <property type="molecule type" value="Genomic_DNA"/>
</dbReference>
<dbReference type="Proteomes" id="UP001500929">
    <property type="component" value="Unassembled WGS sequence"/>
</dbReference>
<reference evidence="2 3" key="1">
    <citation type="journal article" date="2019" name="Int. J. Syst. Evol. Microbiol.">
        <title>The Global Catalogue of Microorganisms (GCM) 10K type strain sequencing project: providing services to taxonomists for standard genome sequencing and annotation.</title>
        <authorList>
            <consortium name="The Broad Institute Genomics Platform"/>
            <consortium name="The Broad Institute Genome Sequencing Center for Infectious Disease"/>
            <person name="Wu L."/>
            <person name="Ma J."/>
        </authorList>
    </citation>
    <scope>NUCLEOTIDE SEQUENCE [LARGE SCALE GENOMIC DNA]</scope>
    <source>
        <strain evidence="2 3">JCM 16117</strain>
    </source>
</reference>
<feature type="transmembrane region" description="Helical" evidence="1">
    <location>
        <begin position="46"/>
        <end position="67"/>
    </location>
</feature>
<accession>A0ABN3E083</accession>
<gene>
    <name evidence="2" type="ORF">GCM10009851_33740</name>
</gene>
<protein>
    <submittedName>
        <fullName evidence="2">ABC transporter permease subunit</fullName>
    </submittedName>
</protein>
<feature type="transmembrane region" description="Helical" evidence="1">
    <location>
        <begin position="87"/>
        <end position="116"/>
    </location>
</feature>
<sequence>MSASTFAAPSPAPARASHRPLPPARLRFTGVLRSEWIKLITLRSTIWAWIVLVLLQVGMGVIFVLTMDAAPEGGPLQQGADAGAADAVAQTAVMASSLGILLGQLVISVLGVLVITGEYGTGQIRSSLTAVPKRLPVLWAKAIVFGVTSFVLGLIAVAAAYAVTWPLLDDRGYTSDLTDPDVWARLVGGAGYLALIGLIAFFIGALLRHTAAGIGAAVGLLLVVPTVLQFISAEWATVLGQWLPGSVGQSLFFGGDVFEPWQAVLVMLGWIAVLAAPAAILLTRRDA</sequence>
<dbReference type="PANTHER" id="PTHR37305:SF1">
    <property type="entry name" value="MEMBRANE PROTEIN"/>
    <property type="match status" value="1"/>
</dbReference>
<comment type="caution">
    <text evidence="2">The sequence shown here is derived from an EMBL/GenBank/DDBJ whole genome shotgun (WGS) entry which is preliminary data.</text>
</comment>
<keyword evidence="1" id="KW-0812">Transmembrane</keyword>
<evidence type="ECO:0000256" key="1">
    <source>
        <dbReference type="SAM" id="Phobius"/>
    </source>
</evidence>
<feature type="transmembrane region" description="Helical" evidence="1">
    <location>
        <begin position="182"/>
        <end position="207"/>
    </location>
</feature>
<keyword evidence="1" id="KW-1133">Transmembrane helix</keyword>
<feature type="transmembrane region" description="Helical" evidence="1">
    <location>
        <begin position="219"/>
        <end position="243"/>
    </location>
</feature>
<proteinExistence type="predicted"/>
<keyword evidence="1" id="KW-0472">Membrane</keyword>
<organism evidence="2 3">
    <name type="scientific">Herbiconiux moechotypicola</name>
    <dbReference type="NCBI Taxonomy" id="637393"/>
    <lineage>
        <taxon>Bacteria</taxon>
        <taxon>Bacillati</taxon>
        <taxon>Actinomycetota</taxon>
        <taxon>Actinomycetes</taxon>
        <taxon>Micrococcales</taxon>
        <taxon>Microbacteriaceae</taxon>
        <taxon>Herbiconiux</taxon>
    </lineage>
</organism>
<name>A0ABN3E083_9MICO</name>